<dbReference type="PATRIC" id="fig|42256.3.peg.989"/>
<dbReference type="KEGG" id="rrd:RradSPS_0978"/>
<dbReference type="GO" id="GO:0015385">
    <property type="term" value="F:sodium:proton antiporter activity"/>
    <property type="evidence" value="ECO:0007669"/>
    <property type="project" value="TreeGrafter"/>
</dbReference>
<feature type="transmembrane region" description="Helical" evidence="3">
    <location>
        <begin position="63"/>
        <end position="86"/>
    </location>
</feature>
<evidence type="ECO:0000313" key="4">
    <source>
        <dbReference type="EMBL" id="AHY46261.1"/>
    </source>
</evidence>
<evidence type="ECO:0000256" key="1">
    <source>
        <dbReference type="ARBA" id="ARBA00008404"/>
    </source>
</evidence>
<evidence type="ECO:0000313" key="5">
    <source>
        <dbReference type="EMBL" id="MDX5893669.1"/>
    </source>
</evidence>
<keyword evidence="6" id="KW-1185">Reference proteome</keyword>
<gene>
    <name evidence="5" type="primary">mnhG</name>
    <name evidence="4" type="ORF">RradSPS_0978</name>
    <name evidence="5" type="ORF">SIL72_06470</name>
</gene>
<dbReference type="HOGENOM" id="CLU_121334_0_0_11"/>
<proteinExistence type="inferred from homology"/>
<evidence type="ECO:0000256" key="2">
    <source>
        <dbReference type="SAM" id="MobiDB-lite"/>
    </source>
</evidence>
<reference evidence="5" key="2">
    <citation type="submission" date="2023-11" db="EMBL/GenBank/DDBJ databases">
        <title>MicrobeMod: A computational toolkit for identifying prokaryotic methylation and restriction-modification with nanopore sequencing.</title>
        <authorList>
            <person name="Crits-Christoph A."/>
            <person name="Kang S.C."/>
            <person name="Lee H."/>
            <person name="Ostrov N."/>
        </authorList>
    </citation>
    <scope>NUCLEOTIDE SEQUENCE</scope>
    <source>
        <strain evidence="5">ATCC 51242</strain>
    </source>
</reference>
<organism evidence="4 6">
    <name type="scientific">Rubrobacter radiotolerans</name>
    <name type="common">Arthrobacter radiotolerans</name>
    <dbReference type="NCBI Taxonomy" id="42256"/>
    <lineage>
        <taxon>Bacteria</taxon>
        <taxon>Bacillati</taxon>
        <taxon>Actinomycetota</taxon>
        <taxon>Rubrobacteria</taxon>
        <taxon>Rubrobacterales</taxon>
        <taxon>Rubrobacteraceae</taxon>
        <taxon>Rubrobacter</taxon>
    </lineage>
</organism>
<sequence>METLVSLLDDVLVITGLIIMTIGVYGVIWMPDVYTRLHAASKAVFLGVIVFLIASGLTGGPDIIFRSVLIGVFLILTTPIAAHLVAQSAFDRKQPMETPGAKDETGSDLPNREHRLEEGRR</sequence>
<dbReference type="eggNOG" id="COG1320">
    <property type="taxonomic scope" value="Bacteria"/>
</dbReference>
<feature type="transmembrane region" description="Helical" evidence="3">
    <location>
        <begin position="37"/>
        <end position="57"/>
    </location>
</feature>
<dbReference type="PANTHER" id="PTHR34703:SF1">
    <property type="entry name" value="ANTIPORTER SUBUNIT MNHG2-RELATED"/>
    <property type="match status" value="1"/>
</dbReference>
<comment type="similarity">
    <text evidence="1">Belongs to the CPA3 antiporters (TC 2.A.63) subunit G family.</text>
</comment>
<keyword evidence="3" id="KW-0812">Transmembrane</keyword>
<dbReference type="STRING" id="42256.RradSPS_0978"/>
<dbReference type="EMBL" id="CP007514">
    <property type="protein sequence ID" value="AHY46261.1"/>
    <property type="molecule type" value="Genomic_DNA"/>
</dbReference>
<dbReference type="InterPro" id="IPR005133">
    <property type="entry name" value="PhaG_MnhG_YufB"/>
</dbReference>
<dbReference type="RefSeq" id="WP_051589386.1">
    <property type="nucleotide sequence ID" value="NZ_CP007514.1"/>
</dbReference>
<dbReference type="NCBIfam" id="TIGR01300">
    <property type="entry name" value="CPA3_mnhG_phaG"/>
    <property type="match status" value="1"/>
</dbReference>
<dbReference type="Pfam" id="PF03334">
    <property type="entry name" value="PhaG_MnhG_YufB"/>
    <property type="match status" value="1"/>
</dbReference>
<accession>A0A023X219</accession>
<evidence type="ECO:0000256" key="3">
    <source>
        <dbReference type="SAM" id="Phobius"/>
    </source>
</evidence>
<dbReference type="EMBL" id="JAWXXX010000001">
    <property type="protein sequence ID" value="MDX5893669.1"/>
    <property type="molecule type" value="Genomic_DNA"/>
</dbReference>
<name>A0A023X219_RUBRA</name>
<evidence type="ECO:0000313" key="6">
    <source>
        <dbReference type="Proteomes" id="UP000025229"/>
    </source>
</evidence>
<feature type="region of interest" description="Disordered" evidence="2">
    <location>
        <begin position="93"/>
        <end position="121"/>
    </location>
</feature>
<reference evidence="4 6" key="1">
    <citation type="submission" date="2014-03" db="EMBL/GenBank/DDBJ databases">
        <title>Complete genome sequence of the Radio-Resistant Rubrobacter radiotolerans RSPS-4.</title>
        <authorList>
            <person name="Egas C.C."/>
            <person name="Barroso C.C."/>
            <person name="Froufe H.J.C."/>
            <person name="Pacheco J.J."/>
            <person name="Albuquerque L.L."/>
            <person name="da Costa M.M.S."/>
        </authorList>
    </citation>
    <scope>NUCLEOTIDE SEQUENCE [LARGE SCALE GENOMIC DNA]</scope>
    <source>
        <strain evidence="4 6">RSPS-4</strain>
    </source>
</reference>
<protein>
    <submittedName>
        <fullName evidence="5">Monovalent cation/H(+) antiporter subunit G</fullName>
    </submittedName>
    <submittedName>
        <fullName evidence="4">Monovalent cation/proton antiporter, MnhG/PhaG subunit</fullName>
    </submittedName>
</protein>
<feature type="transmembrane region" description="Helical" evidence="3">
    <location>
        <begin position="12"/>
        <end position="30"/>
    </location>
</feature>
<dbReference type="Proteomes" id="UP000025229">
    <property type="component" value="Chromosome"/>
</dbReference>
<keyword evidence="3" id="KW-1133">Transmembrane helix</keyword>
<dbReference type="Proteomes" id="UP001281130">
    <property type="component" value="Unassembled WGS sequence"/>
</dbReference>
<keyword evidence="3" id="KW-0472">Membrane</keyword>
<dbReference type="AlphaFoldDB" id="A0A023X219"/>
<dbReference type="PANTHER" id="PTHR34703">
    <property type="entry name" value="ANTIPORTER SUBUNIT MNHG2-RELATED"/>
    <property type="match status" value="1"/>
</dbReference>